<accession>A0ABT9JRV9</accession>
<dbReference type="EMBL" id="JAVCAP010000012">
    <property type="protein sequence ID" value="MDP8567303.1"/>
    <property type="molecule type" value="Genomic_DNA"/>
</dbReference>
<keyword evidence="2" id="KW-0732">Signal</keyword>
<evidence type="ECO:0000313" key="3">
    <source>
        <dbReference type="EMBL" id="MDP8567303.1"/>
    </source>
</evidence>
<feature type="compositionally biased region" description="Basic and acidic residues" evidence="1">
    <location>
        <begin position="93"/>
        <end position="111"/>
    </location>
</feature>
<dbReference type="Proteomes" id="UP001225906">
    <property type="component" value="Unassembled WGS sequence"/>
</dbReference>
<feature type="signal peptide" evidence="2">
    <location>
        <begin position="1"/>
        <end position="19"/>
    </location>
</feature>
<feature type="region of interest" description="Disordered" evidence="1">
    <location>
        <begin position="30"/>
        <end position="111"/>
    </location>
</feature>
<feature type="chain" id="PRO_5046199816" evidence="2">
    <location>
        <begin position="20"/>
        <end position="111"/>
    </location>
</feature>
<comment type="caution">
    <text evidence="3">The sequence shown here is derived from an EMBL/GenBank/DDBJ whole genome shotgun (WGS) entry which is preliminary data.</text>
</comment>
<gene>
    <name evidence="3" type="ORF">Q9291_05540</name>
</gene>
<name>A0ABT9JRV9_9PROT</name>
<dbReference type="RefSeq" id="WP_306389031.1">
    <property type="nucleotide sequence ID" value="NZ_JAVCAP010000012.1"/>
</dbReference>
<sequence length="111" mass="12341">MQKLLHLLLVSFIASTAFMANLSWADTPPVNNAVPPCDHSAVTRKPPCNTDSDSIKVPPETPQQKRVREKGVVVPPEMPAEGLPNREHHRAPTRKEDAIRPDPHLEKPMTN</sequence>
<organism evidence="3 4">
    <name type="scientific">Methylophilus aquaticus</name>
    <dbReference type="NCBI Taxonomy" id="1971610"/>
    <lineage>
        <taxon>Bacteria</taxon>
        <taxon>Pseudomonadati</taxon>
        <taxon>Pseudomonadota</taxon>
        <taxon>Betaproteobacteria</taxon>
        <taxon>Nitrosomonadales</taxon>
        <taxon>Methylophilaceae</taxon>
        <taxon>Methylophilus</taxon>
    </lineage>
</organism>
<evidence type="ECO:0000256" key="1">
    <source>
        <dbReference type="SAM" id="MobiDB-lite"/>
    </source>
</evidence>
<evidence type="ECO:0000313" key="4">
    <source>
        <dbReference type="Proteomes" id="UP001225906"/>
    </source>
</evidence>
<evidence type="ECO:0000256" key="2">
    <source>
        <dbReference type="SAM" id="SignalP"/>
    </source>
</evidence>
<protein>
    <submittedName>
        <fullName evidence="3">Uncharacterized protein</fullName>
    </submittedName>
</protein>
<reference evidence="4" key="1">
    <citation type="journal article" date="2019" name="Int. J. Syst. Evol. Microbiol.">
        <title>The Global Catalogue of Microorganisms (GCM) 10K type strain sequencing project: providing services to taxonomists for standard genome sequencing and annotation.</title>
        <authorList>
            <consortium name="The Broad Institute Genomics Platform"/>
            <consortium name="The Broad Institute Genome Sequencing Center for Infectious Disease"/>
            <person name="Wu L."/>
            <person name="Ma J."/>
        </authorList>
    </citation>
    <scope>NUCLEOTIDE SEQUENCE [LARGE SCALE GENOMIC DNA]</scope>
    <source>
        <strain evidence="4">VKM B-3159</strain>
    </source>
</reference>
<keyword evidence="4" id="KW-1185">Reference proteome</keyword>
<proteinExistence type="predicted"/>